<dbReference type="EMBL" id="CP044016">
    <property type="protein sequence ID" value="QES88806.1"/>
    <property type="molecule type" value="Genomic_DNA"/>
</dbReference>
<dbReference type="GO" id="GO:0016787">
    <property type="term" value="F:hydrolase activity"/>
    <property type="evidence" value="ECO:0007669"/>
    <property type="project" value="UniProtKB-KW"/>
</dbReference>
<evidence type="ECO:0000313" key="3">
    <source>
        <dbReference type="EMBL" id="QES88806.1"/>
    </source>
</evidence>
<dbReference type="InterPro" id="IPR050300">
    <property type="entry name" value="GDXG_lipolytic_enzyme"/>
</dbReference>
<dbReference type="InterPro" id="IPR049492">
    <property type="entry name" value="BD-FAE-like_dom"/>
</dbReference>
<dbReference type="SUPFAM" id="SSF53474">
    <property type="entry name" value="alpha/beta-Hydrolases"/>
    <property type="match status" value="1"/>
</dbReference>
<dbReference type="Gene3D" id="3.40.50.1820">
    <property type="entry name" value="alpha/beta hydrolase"/>
    <property type="match status" value="1"/>
</dbReference>
<reference evidence="3 4" key="1">
    <citation type="submission" date="2019-09" db="EMBL/GenBank/DDBJ databases">
        <title>Complete genome sequence of Arachidicoccus sp. B3-10 isolated from apple orchard soil.</title>
        <authorList>
            <person name="Kim H.S."/>
            <person name="Han K.-I."/>
            <person name="Suh M.K."/>
            <person name="Lee K.C."/>
            <person name="Eom M.K."/>
            <person name="Kim J.-S."/>
            <person name="Kang S.W."/>
            <person name="Sin Y."/>
            <person name="Lee J.-S."/>
        </authorList>
    </citation>
    <scope>NUCLEOTIDE SEQUENCE [LARGE SCALE GENOMIC DNA]</scope>
    <source>
        <strain evidence="3 4">B3-10</strain>
    </source>
</reference>
<dbReference type="Proteomes" id="UP000292424">
    <property type="component" value="Chromosome"/>
</dbReference>
<dbReference type="Pfam" id="PF20434">
    <property type="entry name" value="BD-FAE"/>
    <property type="match status" value="1"/>
</dbReference>
<dbReference type="KEGG" id="arac:E0W69_009120"/>
<dbReference type="PANTHER" id="PTHR48081:SF13">
    <property type="entry name" value="ALPHA_BETA HYDROLASE"/>
    <property type="match status" value="1"/>
</dbReference>
<dbReference type="AlphaFoldDB" id="A0A5P2FZ55"/>
<protein>
    <submittedName>
        <fullName evidence="3">Alpha/beta hydrolase</fullName>
    </submittedName>
</protein>
<keyword evidence="1 3" id="KW-0378">Hydrolase</keyword>
<organism evidence="3 4">
    <name type="scientific">Rhizosphaericola mali</name>
    <dbReference type="NCBI Taxonomy" id="2545455"/>
    <lineage>
        <taxon>Bacteria</taxon>
        <taxon>Pseudomonadati</taxon>
        <taxon>Bacteroidota</taxon>
        <taxon>Chitinophagia</taxon>
        <taxon>Chitinophagales</taxon>
        <taxon>Chitinophagaceae</taxon>
        <taxon>Rhizosphaericola</taxon>
    </lineage>
</organism>
<evidence type="ECO:0000313" key="4">
    <source>
        <dbReference type="Proteomes" id="UP000292424"/>
    </source>
</evidence>
<dbReference type="PANTHER" id="PTHR48081">
    <property type="entry name" value="AB HYDROLASE SUPERFAMILY PROTEIN C4A8.06C"/>
    <property type="match status" value="1"/>
</dbReference>
<keyword evidence="4" id="KW-1185">Reference proteome</keyword>
<feature type="domain" description="BD-FAE-like" evidence="2">
    <location>
        <begin position="95"/>
        <end position="299"/>
    </location>
</feature>
<dbReference type="OrthoDB" id="9777975at2"/>
<gene>
    <name evidence="3" type="ORF">E0W69_009120</name>
</gene>
<proteinExistence type="predicted"/>
<name>A0A5P2FZ55_9BACT</name>
<evidence type="ECO:0000256" key="1">
    <source>
        <dbReference type="ARBA" id="ARBA00022801"/>
    </source>
</evidence>
<sequence>MLYKRVITPKKIFLPIGNISKMNLKIYWPIFLVMLDTICFAQTHVPDTTFTIYSVFKKEVKKRPYIEIAYASDTINISTKRGVVYSKTSDRNLYLDITIPKKSSRKKRPVVLFVFGGGWSSGNRSQNIPLAQEMAKNDIIGITVDYRLSTEALYPIAVYDLKNAIRWIKSNEKKYAIDTNKIAICGFSAGGQLAALVSTTGNLPLFEKEKINNYSSNVQALIDVDGVLSFVHPESQEKGSDTSHSSAAAKWLGYSYSENKKLWDQASPLTYASSQSVPTLFINSSIPRFHGGRDDFINILEQNKIKTETIEIPDTPHPFWLFHPWFDQVSKTIVVFINQTFQ</sequence>
<evidence type="ECO:0000259" key="2">
    <source>
        <dbReference type="Pfam" id="PF20434"/>
    </source>
</evidence>
<accession>A0A5P2FZ55</accession>
<dbReference type="InterPro" id="IPR029058">
    <property type="entry name" value="AB_hydrolase_fold"/>
</dbReference>